<dbReference type="GO" id="GO:0008817">
    <property type="term" value="F:corrinoid adenosyltransferase activity"/>
    <property type="evidence" value="ECO:0007669"/>
    <property type="project" value="UniProtKB-UniRule"/>
</dbReference>
<evidence type="ECO:0000256" key="13">
    <source>
        <dbReference type="ARBA" id="ARBA00048555"/>
    </source>
</evidence>
<reference evidence="17 18" key="1">
    <citation type="submission" date="2018-03" db="EMBL/GenBank/DDBJ databases">
        <title>Phenotypic and genomic properties of Cyclonatronum proteinivorum gen. nov., sp. nov., a haloalkaliphilic bacteroidete from soda lakes possessing Na+-translocating rhodopsin.</title>
        <authorList>
            <person name="Toshchakov S.V."/>
            <person name="Korzhenkov A."/>
            <person name="Samarov N.I."/>
            <person name="Kublanov I.V."/>
            <person name="Muntyan M.S."/>
            <person name="Sorokin D.Y."/>
        </authorList>
    </citation>
    <scope>NUCLEOTIDE SEQUENCE [LARGE SCALE GENOMIC DNA]</scope>
    <source>
        <strain evidence="17 18">Omega</strain>
    </source>
</reference>
<evidence type="ECO:0000256" key="10">
    <source>
        <dbReference type="ARBA" id="ARBA00031529"/>
    </source>
</evidence>
<evidence type="ECO:0000256" key="12">
    <source>
        <dbReference type="ARBA" id="ARBA00033354"/>
    </source>
</evidence>
<dbReference type="RefSeq" id="WP_114983468.1">
    <property type="nucleotide sequence ID" value="NZ_CP027806.1"/>
</dbReference>
<evidence type="ECO:0000256" key="4">
    <source>
        <dbReference type="ARBA" id="ARBA00012454"/>
    </source>
</evidence>
<dbReference type="GO" id="GO:0005737">
    <property type="term" value="C:cytoplasm"/>
    <property type="evidence" value="ECO:0007669"/>
    <property type="project" value="UniProtKB-SubCell"/>
</dbReference>
<comment type="catalytic activity">
    <reaction evidence="13 15">
        <text>2 cob(II)yrinate a,c diamide + reduced [electron-transfer flavoprotein] + 2 ATP = 2 adenosylcob(III)yrinate a,c-diamide + 2 triphosphate + oxidized [electron-transfer flavoprotein] + 3 H(+)</text>
        <dbReference type="Rhea" id="RHEA:11528"/>
        <dbReference type="Rhea" id="RHEA-COMP:10685"/>
        <dbReference type="Rhea" id="RHEA-COMP:10686"/>
        <dbReference type="ChEBI" id="CHEBI:15378"/>
        <dbReference type="ChEBI" id="CHEBI:18036"/>
        <dbReference type="ChEBI" id="CHEBI:30616"/>
        <dbReference type="ChEBI" id="CHEBI:57692"/>
        <dbReference type="ChEBI" id="CHEBI:58307"/>
        <dbReference type="ChEBI" id="CHEBI:58503"/>
        <dbReference type="ChEBI" id="CHEBI:58537"/>
        <dbReference type="EC" id="2.5.1.17"/>
    </reaction>
</comment>
<evidence type="ECO:0000256" key="5">
    <source>
        <dbReference type="ARBA" id="ARBA00020963"/>
    </source>
</evidence>
<keyword evidence="15" id="KW-0169">Cobalamin biosynthesis</keyword>
<keyword evidence="8 15" id="KW-0547">Nucleotide-binding</keyword>
<evidence type="ECO:0000313" key="18">
    <source>
        <dbReference type="Proteomes" id="UP000254808"/>
    </source>
</evidence>
<dbReference type="OrthoDB" id="9778896at2"/>
<dbReference type="InterPro" id="IPR036451">
    <property type="entry name" value="CblAdoTrfase-like_sf"/>
</dbReference>
<comment type="subcellular location">
    <subcellularLocation>
        <location evidence="1">Cytoplasm</location>
    </subcellularLocation>
</comment>
<dbReference type="PANTHER" id="PTHR12213">
    <property type="entry name" value="CORRINOID ADENOSYLTRANSFERASE"/>
    <property type="match status" value="1"/>
</dbReference>
<dbReference type="Gene3D" id="1.20.1200.10">
    <property type="entry name" value="Cobalamin adenosyltransferase-like"/>
    <property type="match status" value="1"/>
</dbReference>
<protein>
    <recommendedName>
        <fullName evidence="5 15">Corrinoid adenosyltransferase</fullName>
        <ecNumber evidence="4 15">2.5.1.17</ecNumber>
    </recommendedName>
    <alternativeName>
        <fullName evidence="10 15">Cob(II)alamin adenosyltransferase</fullName>
    </alternativeName>
    <alternativeName>
        <fullName evidence="12 15">Cob(II)yrinic acid a,c-diamide adenosyltransferase</fullName>
    </alternativeName>
    <alternativeName>
        <fullName evidence="11 15">Cobinamide/cobalamin adenosyltransferase</fullName>
    </alternativeName>
</protein>
<evidence type="ECO:0000256" key="7">
    <source>
        <dbReference type="ARBA" id="ARBA00022679"/>
    </source>
</evidence>
<evidence type="ECO:0000256" key="8">
    <source>
        <dbReference type="ARBA" id="ARBA00022741"/>
    </source>
</evidence>
<dbReference type="UniPathway" id="UPA00148">
    <property type="reaction ID" value="UER00233"/>
</dbReference>
<dbReference type="NCBIfam" id="TIGR00636">
    <property type="entry name" value="PduO_Nterm"/>
    <property type="match status" value="1"/>
</dbReference>
<name>A0A345UI73_9BACT</name>
<dbReference type="KEGG" id="cprv:CYPRO_0898"/>
<dbReference type="Pfam" id="PF01923">
    <property type="entry name" value="Cob_adeno_trans"/>
    <property type="match status" value="1"/>
</dbReference>
<dbReference type="FunFam" id="1.20.1200.10:FF:000003">
    <property type="entry name" value="ATP:cob(I)alamin adenosyltransferase"/>
    <property type="match status" value="1"/>
</dbReference>
<dbReference type="PANTHER" id="PTHR12213:SF0">
    <property type="entry name" value="CORRINOID ADENOSYLTRANSFERASE MMAB"/>
    <property type="match status" value="1"/>
</dbReference>
<dbReference type="GO" id="GO:0005524">
    <property type="term" value="F:ATP binding"/>
    <property type="evidence" value="ECO:0007669"/>
    <property type="project" value="UniProtKB-UniRule"/>
</dbReference>
<evidence type="ECO:0000256" key="2">
    <source>
        <dbReference type="ARBA" id="ARBA00005121"/>
    </source>
</evidence>
<accession>A0A345UI73</accession>
<organism evidence="17 18">
    <name type="scientific">Cyclonatronum proteinivorum</name>
    <dbReference type="NCBI Taxonomy" id="1457365"/>
    <lineage>
        <taxon>Bacteria</taxon>
        <taxon>Pseudomonadati</taxon>
        <taxon>Balneolota</taxon>
        <taxon>Balneolia</taxon>
        <taxon>Balneolales</taxon>
        <taxon>Cyclonatronaceae</taxon>
        <taxon>Cyclonatronum</taxon>
    </lineage>
</organism>
<evidence type="ECO:0000256" key="11">
    <source>
        <dbReference type="ARBA" id="ARBA00033334"/>
    </source>
</evidence>
<evidence type="ECO:0000313" key="17">
    <source>
        <dbReference type="EMBL" id="AXJ00175.1"/>
    </source>
</evidence>
<comment type="similarity">
    <text evidence="3 15">Belongs to the Cob(I)alamin adenosyltransferase family.</text>
</comment>
<keyword evidence="7 15" id="KW-0808">Transferase</keyword>
<evidence type="ECO:0000256" key="3">
    <source>
        <dbReference type="ARBA" id="ARBA00007487"/>
    </source>
</evidence>
<evidence type="ECO:0000256" key="15">
    <source>
        <dbReference type="RuleBase" id="RU366026"/>
    </source>
</evidence>
<dbReference type="SUPFAM" id="SSF89028">
    <property type="entry name" value="Cobalamin adenosyltransferase-like"/>
    <property type="match status" value="1"/>
</dbReference>
<sequence length="180" mass="20160">MKIYTKTGDKGETSLFGGQRVKKTNIRIETYGTADELNSFIGLARSFGLTDQNETIAVQLQNDLFVLGADLATPPTKQAKIARIGQTHFEQLESFIDEVSAELAPLTNFLLPTGTQSASALHIARTVCRRAERICIEARQSEDISEDVIIYLNRLSDLLFVMARLENERSNIPETRWIAR</sequence>
<evidence type="ECO:0000256" key="9">
    <source>
        <dbReference type="ARBA" id="ARBA00022840"/>
    </source>
</evidence>
<dbReference type="Proteomes" id="UP000254808">
    <property type="component" value="Chromosome"/>
</dbReference>
<keyword evidence="9 15" id="KW-0067">ATP-binding</keyword>
<proteinExistence type="inferred from homology"/>
<dbReference type="InterPro" id="IPR029499">
    <property type="entry name" value="PduO-typ"/>
</dbReference>
<dbReference type="GO" id="GO:0009236">
    <property type="term" value="P:cobalamin biosynthetic process"/>
    <property type="evidence" value="ECO:0007669"/>
    <property type="project" value="UniProtKB-UniRule"/>
</dbReference>
<dbReference type="EC" id="2.5.1.17" evidence="4 15"/>
<comment type="pathway">
    <text evidence="2 15">Cofactor biosynthesis; adenosylcobalamin biosynthesis; adenosylcobalamin from cob(II)yrinate a,c-diamide: step 2/7.</text>
</comment>
<dbReference type="EMBL" id="CP027806">
    <property type="protein sequence ID" value="AXJ00175.1"/>
    <property type="molecule type" value="Genomic_DNA"/>
</dbReference>
<evidence type="ECO:0000259" key="16">
    <source>
        <dbReference type="Pfam" id="PF01923"/>
    </source>
</evidence>
<feature type="domain" description="Cobalamin adenosyltransferase-like" evidence="16">
    <location>
        <begin position="3"/>
        <end position="165"/>
    </location>
</feature>
<comment type="catalytic activity">
    <reaction evidence="14 15">
        <text>2 cob(II)alamin + reduced [electron-transfer flavoprotein] + 2 ATP = 2 adenosylcob(III)alamin + 2 triphosphate + oxidized [electron-transfer flavoprotein] + 3 H(+)</text>
        <dbReference type="Rhea" id="RHEA:28671"/>
        <dbReference type="Rhea" id="RHEA-COMP:10685"/>
        <dbReference type="Rhea" id="RHEA-COMP:10686"/>
        <dbReference type="ChEBI" id="CHEBI:15378"/>
        <dbReference type="ChEBI" id="CHEBI:16304"/>
        <dbReference type="ChEBI" id="CHEBI:18036"/>
        <dbReference type="ChEBI" id="CHEBI:18408"/>
        <dbReference type="ChEBI" id="CHEBI:30616"/>
        <dbReference type="ChEBI" id="CHEBI:57692"/>
        <dbReference type="ChEBI" id="CHEBI:58307"/>
        <dbReference type="EC" id="2.5.1.17"/>
    </reaction>
</comment>
<dbReference type="InterPro" id="IPR016030">
    <property type="entry name" value="CblAdoTrfase-like"/>
</dbReference>
<gene>
    <name evidence="17" type="ORF">CYPRO_0898</name>
</gene>
<keyword evidence="18" id="KW-1185">Reference proteome</keyword>
<evidence type="ECO:0000256" key="14">
    <source>
        <dbReference type="ARBA" id="ARBA00048692"/>
    </source>
</evidence>
<keyword evidence="6" id="KW-0963">Cytoplasm</keyword>
<dbReference type="AlphaFoldDB" id="A0A345UI73"/>
<evidence type="ECO:0000256" key="1">
    <source>
        <dbReference type="ARBA" id="ARBA00004496"/>
    </source>
</evidence>
<evidence type="ECO:0000256" key="6">
    <source>
        <dbReference type="ARBA" id="ARBA00022490"/>
    </source>
</evidence>